<dbReference type="Proteomes" id="UP000799755">
    <property type="component" value="Unassembled WGS sequence"/>
</dbReference>
<name>A0ACB6QZ67_9PLEO</name>
<keyword evidence="2" id="KW-1185">Reference proteome</keyword>
<accession>A0ACB6QZ67</accession>
<proteinExistence type="predicted"/>
<gene>
    <name evidence="1" type="ORF">BDR25DRAFT_354341</name>
</gene>
<comment type="caution">
    <text evidence="1">The sequence shown here is derived from an EMBL/GenBank/DDBJ whole genome shotgun (WGS) entry which is preliminary data.</text>
</comment>
<protein>
    <submittedName>
        <fullName evidence="1">Uncharacterized protein</fullName>
    </submittedName>
</protein>
<evidence type="ECO:0000313" key="2">
    <source>
        <dbReference type="Proteomes" id="UP000799755"/>
    </source>
</evidence>
<organism evidence="1 2">
    <name type="scientific">Lindgomyces ingoldianus</name>
    <dbReference type="NCBI Taxonomy" id="673940"/>
    <lineage>
        <taxon>Eukaryota</taxon>
        <taxon>Fungi</taxon>
        <taxon>Dikarya</taxon>
        <taxon>Ascomycota</taxon>
        <taxon>Pezizomycotina</taxon>
        <taxon>Dothideomycetes</taxon>
        <taxon>Pleosporomycetidae</taxon>
        <taxon>Pleosporales</taxon>
        <taxon>Lindgomycetaceae</taxon>
        <taxon>Lindgomyces</taxon>
    </lineage>
</organism>
<reference evidence="1" key="1">
    <citation type="journal article" date="2020" name="Stud. Mycol.">
        <title>101 Dothideomycetes genomes: a test case for predicting lifestyles and emergence of pathogens.</title>
        <authorList>
            <person name="Haridas S."/>
            <person name="Albert R."/>
            <person name="Binder M."/>
            <person name="Bloem J."/>
            <person name="Labutti K."/>
            <person name="Salamov A."/>
            <person name="Andreopoulos B."/>
            <person name="Baker S."/>
            <person name="Barry K."/>
            <person name="Bills G."/>
            <person name="Bluhm B."/>
            <person name="Cannon C."/>
            <person name="Castanera R."/>
            <person name="Culley D."/>
            <person name="Daum C."/>
            <person name="Ezra D."/>
            <person name="Gonzalez J."/>
            <person name="Henrissat B."/>
            <person name="Kuo A."/>
            <person name="Liang C."/>
            <person name="Lipzen A."/>
            <person name="Lutzoni F."/>
            <person name="Magnuson J."/>
            <person name="Mondo S."/>
            <person name="Nolan M."/>
            <person name="Ohm R."/>
            <person name="Pangilinan J."/>
            <person name="Park H.-J."/>
            <person name="Ramirez L."/>
            <person name="Alfaro M."/>
            <person name="Sun H."/>
            <person name="Tritt A."/>
            <person name="Yoshinaga Y."/>
            <person name="Zwiers L.-H."/>
            <person name="Turgeon B."/>
            <person name="Goodwin S."/>
            <person name="Spatafora J."/>
            <person name="Crous P."/>
            <person name="Grigoriev I."/>
        </authorList>
    </citation>
    <scope>NUCLEOTIDE SEQUENCE</scope>
    <source>
        <strain evidence="1">ATCC 200398</strain>
    </source>
</reference>
<sequence length="195" mass="23078">MYRTPSFWNLVAYRGSITYLWLTLPLQSWVSKLTSSSCSPSTIWALVLHPYLPALCIIFLFYCISFLLLTLAQKLFVFYTRYIFETYSYVEEYSIPWPCFFMHSAIHSKADQRSIESGIEREASRLQLIKWHIHLTEELDLIRRMYHRVRLMMFSPPLDESVEIFEGEFSVRWFEGGRGNALRVSMERATPFTAK</sequence>
<evidence type="ECO:0000313" key="1">
    <source>
        <dbReference type="EMBL" id="KAF2471835.1"/>
    </source>
</evidence>
<dbReference type="EMBL" id="MU003504">
    <property type="protein sequence ID" value="KAF2471835.1"/>
    <property type="molecule type" value="Genomic_DNA"/>
</dbReference>